<dbReference type="InterPro" id="IPR018110">
    <property type="entry name" value="Mandel_Rmase/mucon_lact_enz_CS"/>
</dbReference>
<dbReference type="Gene3D" id="3.20.20.120">
    <property type="entry name" value="Enolase-like C-terminal domain"/>
    <property type="match status" value="1"/>
</dbReference>
<dbReference type="InterPro" id="IPR029017">
    <property type="entry name" value="Enolase-like_N"/>
</dbReference>
<dbReference type="SFLD" id="SFLDS00001">
    <property type="entry name" value="Enolase"/>
    <property type="match status" value="1"/>
</dbReference>
<evidence type="ECO:0000313" key="6">
    <source>
        <dbReference type="Proteomes" id="UP001196870"/>
    </source>
</evidence>
<gene>
    <name evidence="5" type="ORF">GXW71_15655</name>
</gene>
<evidence type="ECO:0000256" key="1">
    <source>
        <dbReference type="ARBA" id="ARBA00001946"/>
    </source>
</evidence>
<dbReference type="InterPro" id="IPR029065">
    <property type="entry name" value="Enolase_C-like"/>
</dbReference>
<keyword evidence="2" id="KW-0479">Metal-binding</keyword>
<dbReference type="PANTHER" id="PTHR13794:SF58">
    <property type="entry name" value="MITOCHONDRIAL ENOLASE SUPERFAMILY MEMBER 1"/>
    <property type="match status" value="1"/>
</dbReference>
<evidence type="ECO:0000313" key="5">
    <source>
        <dbReference type="EMBL" id="MBR0665794.1"/>
    </source>
</evidence>
<dbReference type="Pfam" id="PF02746">
    <property type="entry name" value="MR_MLE_N"/>
    <property type="match status" value="1"/>
</dbReference>
<dbReference type="Gene3D" id="3.30.390.10">
    <property type="entry name" value="Enolase-like, N-terminal domain"/>
    <property type="match status" value="1"/>
</dbReference>
<dbReference type="EMBL" id="JAAGBB010000017">
    <property type="protein sequence ID" value="MBR0665794.1"/>
    <property type="molecule type" value="Genomic_DNA"/>
</dbReference>
<feature type="domain" description="Mandelate racemase/muconate lactonizing enzyme C-terminal" evidence="4">
    <location>
        <begin position="156"/>
        <end position="252"/>
    </location>
</feature>
<dbReference type="SMART" id="SM00922">
    <property type="entry name" value="MR_MLE"/>
    <property type="match status" value="1"/>
</dbReference>
<comment type="caution">
    <text evidence="5">The sequence shown here is derived from an EMBL/GenBank/DDBJ whole genome shotgun (WGS) entry which is preliminary data.</text>
</comment>
<dbReference type="InterPro" id="IPR046945">
    <property type="entry name" value="RHMD-like"/>
</dbReference>
<keyword evidence="3" id="KW-0460">Magnesium</keyword>
<reference evidence="6" key="1">
    <citation type="journal article" date="2021" name="Syst. Appl. Microbiol.">
        <title>Roseomonas hellenica sp. nov., isolated from roots of wild-growing Alkanna tinctoria.</title>
        <authorList>
            <person name="Rat A."/>
            <person name="Naranjo H.D."/>
            <person name="Lebbe L."/>
            <person name="Cnockaert M."/>
            <person name="Krigas N."/>
            <person name="Grigoriadou K."/>
            <person name="Maloupa E."/>
            <person name="Willems A."/>
        </authorList>
    </citation>
    <scope>NUCLEOTIDE SEQUENCE [LARGE SCALE GENOMIC DNA]</scope>
    <source>
        <strain evidence="6">LMG 31523</strain>
    </source>
</reference>
<proteinExistence type="predicted"/>
<evidence type="ECO:0000259" key="4">
    <source>
        <dbReference type="SMART" id="SM00922"/>
    </source>
</evidence>
<evidence type="ECO:0000256" key="3">
    <source>
        <dbReference type="ARBA" id="ARBA00022842"/>
    </source>
</evidence>
<dbReference type="SUPFAM" id="SSF51604">
    <property type="entry name" value="Enolase C-terminal domain-like"/>
    <property type="match status" value="1"/>
</dbReference>
<dbReference type="Proteomes" id="UP001196870">
    <property type="component" value="Unassembled WGS sequence"/>
</dbReference>
<dbReference type="RefSeq" id="WP_211853462.1">
    <property type="nucleotide sequence ID" value="NZ_JAAGBB010000017.1"/>
</dbReference>
<dbReference type="CDD" id="cd03316">
    <property type="entry name" value="MR_like"/>
    <property type="match status" value="1"/>
</dbReference>
<name>A0ABS5EZT4_9PROT</name>
<dbReference type="Pfam" id="PF13378">
    <property type="entry name" value="MR_MLE_C"/>
    <property type="match status" value="1"/>
</dbReference>
<dbReference type="SFLD" id="SFLDG00179">
    <property type="entry name" value="mandelate_racemase"/>
    <property type="match status" value="1"/>
</dbReference>
<dbReference type="InterPro" id="IPR013342">
    <property type="entry name" value="Mandelate_racemase_C"/>
</dbReference>
<dbReference type="PROSITE" id="PS00908">
    <property type="entry name" value="MR_MLE_1"/>
    <property type="match status" value="1"/>
</dbReference>
<protein>
    <submittedName>
        <fullName evidence="5">Mandelate racemase/muconate lactonizing enzyme family protein</fullName>
    </submittedName>
</protein>
<dbReference type="PROSITE" id="PS00909">
    <property type="entry name" value="MR_MLE_2"/>
    <property type="match status" value="1"/>
</dbReference>
<keyword evidence="6" id="KW-1185">Reference proteome</keyword>
<sequence>MPSRQNAMGEYVRIVGINGYHAGFSPTPALGNASTFIRRRDFLLVELVTDAGISGWGEVFSSPFAAAAFIKAKLAGLVLGQSPRDFGRLWRSMLGTLGYDRRGAAMMAVSAIDMALHDAAARAEGISVAALLGGVLRSRMLAYASGPFIAEQGGPYAHYGEHVEGLLRRGFRAIKPRAGVSPRADGAMARALRQQVGDDVALMVDINQGYTVGSAIESAKRMEEAALLWIEEPLQPEDIPGYQAVARAVPCAIAGGEALASLASYRDFLQAGTFSVLQPDLTVCGGFSGLARVAALAEAYDVPVMPHVFGTVVNFHAALQMAALLPARRGGGPLPYPFMECDVTPNPLLTLLGTPELAADGTIGLPEGPGIGIALDGAALAPWLTEHWHLAL</sequence>
<accession>A0ABS5EZT4</accession>
<dbReference type="InterPro" id="IPR036849">
    <property type="entry name" value="Enolase-like_C_sf"/>
</dbReference>
<organism evidence="5 6">
    <name type="scientific">Plastoroseomonas hellenica</name>
    <dbReference type="NCBI Taxonomy" id="2687306"/>
    <lineage>
        <taxon>Bacteria</taxon>
        <taxon>Pseudomonadati</taxon>
        <taxon>Pseudomonadota</taxon>
        <taxon>Alphaproteobacteria</taxon>
        <taxon>Acetobacterales</taxon>
        <taxon>Acetobacteraceae</taxon>
        <taxon>Plastoroseomonas</taxon>
    </lineage>
</organism>
<evidence type="ECO:0000256" key="2">
    <source>
        <dbReference type="ARBA" id="ARBA00022723"/>
    </source>
</evidence>
<dbReference type="SUPFAM" id="SSF54826">
    <property type="entry name" value="Enolase N-terminal domain-like"/>
    <property type="match status" value="1"/>
</dbReference>
<dbReference type="PANTHER" id="PTHR13794">
    <property type="entry name" value="ENOLASE SUPERFAMILY, MANDELATE RACEMASE"/>
    <property type="match status" value="1"/>
</dbReference>
<comment type="cofactor">
    <cofactor evidence="1">
        <name>Mg(2+)</name>
        <dbReference type="ChEBI" id="CHEBI:18420"/>
    </cofactor>
</comment>
<dbReference type="InterPro" id="IPR013341">
    <property type="entry name" value="Mandelate_racemase_N_dom"/>
</dbReference>